<keyword evidence="5" id="KW-1185">Reference proteome</keyword>
<dbReference type="CDD" id="cd17569">
    <property type="entry name" value="REC_HupR-like"/>
    <property type="match status" value="1"/>
</dbReference>
<feature type="domain" description="Response regulatory" evidence="3">
    <location>
        <begin position="13"/>
        <end position="127"/>
    </location>
</feature>
<dbReference type="Pfam" id="PF00072">
    <property type="entry name" value="Response_reg"/>
    <property type="match status" value="1"/>
</dbReference>
<dbReference type="Gene3D" id="3.40.50.2300">
    <property type="match status" value="1"/>
</dbReference>
<dbReference type="AlphaFoldDB" id="U5BUW2"/>
<dbReference type="PANTHER" id="PTHR44591:SF19">
    <property type="entry name" value="TWO-COMPONENT RESPONSE REGULATOR-RELATED"/>
    <property type="match status" value="1"/>
</dbReference>
<gene>
    <name evidence="4" type="ORF">P872_25010</name>
</gene>
<reference evidence="4 5" key="1">
    <citation type="journal article" date="2013" name="Genome Announc.">
        <title>Draft Genome Sequence of the Psychrophilic and Alkaliphilic Rhodonellum psychrophilum Strain GCM71T.</title>
        <authorList>
            <person name="Hauptmann A.L."/>
            <person name="Glaring M.A."/>
            <person name="Hallin P.F."/>
            <person name="Prieme A."/>
            <person name="Stougaard P."/>
        </authorList>
    </citation>
    <scope>NUCLEOTIDE SEQUENCE [LARGE SCALE GENOMIC DNA]</scope>
    <source>
        <strain evidence="4 5">GCM71</strain>
    </source>
</reference>
<evidence type="ECO:0000259" key="3">
    <source>
        <dbReference type="PROSITE" id="PS50110"/>
    </source>
</evidence>
<proteinExistence type="predicted"/>
<dbReference type="SUPFAM" id="SSF52172">
    <property type="entry name" value="CheY-like"/>
    <property type="match status" value="1"/>
</dbReference>
<dbReference type="SMART" id="SM00448">
    <property type="entry name" value="REC"/>
    <property type="match status" value="1"/>
</dbReference>
<evidence type="ECO:0000313" key="5">
    <source>
        <dbReference type="Proteomes" id="UP000016843"/>
    </source>
</evidence>
<organism evidence="4 5">
    <name type="scientific">Rhodonellum psychrophilum GCM71 = DSM 17998</name>
    <dbReference type="NCBI Taxonomy" id="1123057"/>
    <lineage>
        <taxon>Bacteria</taxon>
        <taxon>Pseudomonadati</taxon>
        <taxon>Bacteroidota</taxon>
        <taxon>Cytophagia</taxon>
        <taxon>Cytophagales</taxon>
        <taxon>Cytophagaceae</taxon>
        <taxon>Rhodonellum</taxon>
    </lineage>
</organism>
<sequence>MRQMIEPKEEKIRILYVDDEENNLQAFKATFRRDYKIFLAISAQEGRELLKTQDVDIIITDQRMPEEVGVDFLASVIPLYPEPMRILLTGYTDIQAVIDAINKGQVYHYLTKPWEEDYMRTVIKNAYEVLSLRKENKKLTDDLLKSNDQLEFLLRQNLLS</sequence>
<dbReference type="GO" id="GO:0000160">
    <property type="term" value="P:phosphorelay signal transduction system"/>
    <property type="evidence" value="ECO:0007669"/>
    <property type="project" value="InterPro"/>
</dbReference>
<accession>U5BUW2</accession>
<dbReference type="PROSITE" id="PS50110">
    <property type="entry name" value="RESPONSE_REGULATORY"/>
    <property type="match status" value="1"/>
</dbReference>
<evidence type="ECO:0000256" key="2">
    <source>
        <dbReference type="PROSITE-ProRule" id="PRU00169"/>
    </source>
</evidence>
<protein>
    <submittedName>
        <fullName evidence="4">Chemotaxis protein CheY</fullName>
    </submittedName>
</protein>
<feature type="modified residue" description="4-aspartylphosphate" evidence="2">
    <location>
        <position position="61"/>
    </location>
</feature>
<dbReference type="InterPro" id="IPR050595">
    <property type="entry name" value="Bact_response_regulator"/>
</dbReference>
<dbReference type="InterPro" id="IPR001789">
    <property type="entry name" value="Sig_transdc_resp-reg_receiver"/>
</dbReference>
<dbReference type="eggNOG" id="COG3437">
    <property type="taxonomic scope" value="Bacteria"/>
</dbReference>
<dbReference type="InterPro" id="IPR011006">
    <property type="entry name" value="CheY-like_superfamily"/>
</dbReference>
<dbReference type="Proteomes" id="UP000016843">
    <property type="component" value="Unassembled WGS sequence"/>
</dbReference>
<dbReference type="EMBL" id="AWXR01000004">
    <property type="protein sequence ID" value="ERM84420.1"/>
    <property type="molecule type" value="Genomic_DNA"/>
</dbReference>
<keyword evidence="1 2" id="KW-0597">Phosphoprotein</keyword>
<evidence type="ECO:0000313" key="4">
    <source>
        <dbReference type="EMBL" id="ERM84420.1"/>
    </source>
</evidence>
<name>U5BUW2_9BACT</name>
<dbReference type="PATRIC" id="fig|1123057.7.peg.535"/>
<evidence type="ECO:0000256" key="1">
    <source>
        <dbReference type="ARBA" id="ARBA00022553"/>
    </source>
</evidence>
<comment type="caution">
    <text evidence="4">The sequence shown here is derived from an EMBL/GenBank/DDBJ whole genome shotgun (WGS) entry which is preliminary data.</text>
</comment>
<dbReference type="PANTHER" id="PTHR44591">
    <property type="entry name" value="STRESS RESPONSE REGULATOR PROTEIN 1"/>
    <property type="match status" value="1"/>
</dbReference>